<dbReference type="Proteomes" id="UP000327085">
    <property type="component" value="Chromosome 6"/>
</dbReference>
<evidence type="ECO:0000313" key="3">
    <source>
        <dbReference type="Proteomes" id="UP000327085"/>
    </source>
</evidence>
<reference evidence="3" key="1">
    <citation type="journal article" date="2020" name="Plant J.">
        <title>Transposons played a major role in the diversification between the closely related almond and peach genomes: results from the almond genome sequence.</title>
        <authorList>
            <person name="Alioto T."/>
            <person name="Alexiou K.G."/>
            <person name="Bardil A."/>
            <person name="Barteri F."/>
            <person name="Castanera R."/>
            <person name="Cruz F."/>
            <person name="Dhingra A."/>
            <person name="Duval H."/>
            <person name="Fernandez I Marti A."/>
            <person name="Frias L."/>
            <person name="Galan B."/>
            <person name="Garcia J.L."/>
            <person name="Howad W."/>
            <person name="Gomez-Garrido J."/>
            <person name="Gut M."/>
            <person name="Julca I."/>
            <person name="Morata J."/>
            <person name="Puigdomenech P."/>
            <person name="Ribeca P."/>
            <person name="Rubio Cabetas M.J."/>
            <person name="Vlasova A."/>
            <person name="Wirthensohn M."/>
            <person name="Garcia-Mas J."/>
            <person name="Gabaldon T."/>
            <person name="Casacuberta J.M."/>
            <person name="Arus P."/>
        </authorList>
    </citation>
    <scope>NUCLEOTIDE SEQUENCE [LARGE SCALE GENOMIC DNA]</scope>
    <source>
        <strain evidence="3">cv. Texas</strain>
    </source>
</reference>
<feature type="region of interest" description="Disordered" evidence="1">
    <location>
        <begin position="19"/>
        <end position="70"/>
    </location>
</feature>
<feature type="compositionally biased region" description="Basic and acidic residues" evidence="1">
    <location>
        <begin position="39"/>
        <end position="52"/>
    </location>
</feature>
<dbReference type="InParanoid" id="A0A5E4GKD0"/>
<feature type="non-terminal residue" evidence="2">
    <location>
        <position position="124"/>
    </location>
</feature>
<dbReference type="EMBL" id="CABIKO010000906">
    <property type="protein sequence ID" value="VVA40073.1"/>
    <property type="molecule type" value="Genomic_DNA"/>
</dbReference>
<accession>A0A5E4GKD0</accession>
<name>A0A5E4GKD0_PRUDU</name>
<protein>
    <submittedName>
        <fullName evidence="2">Uncharacterized protein</fullName>
    </submittedName>
</protein>
<gene>
    <name evidence="2" type="ORF">ALMOND_2B032828</name>
</gene>
<proteinExistence type="predicted"/>
<dbReference type="Gramene" id="VVA40073">
    <property type="protein sequence ID" value="VVA40073"/>
    <property type="gene ID" value="Prudul26B032828"/>
</dbReference>
<dbReference type="AlphaFoldDB" id="A0A5E4GKD0"/>
<organism evidence="2 3">
    <name type="scientific">Prunus dulcis</name>
    <name type="common">Almond</name>
    <name type="synonym">Amygdalus dulcis</name>
    <dbReference type="NCBI Taxonomy" id="3755"/>
    <lineage>
        <taxon>Eukaryota</taxon>
        <taxon>Viridiplantae</taxon>
        <taxon>Streptophyta</taxon>
        <taxon>Embryophyta</taxon>
        <taxon>Tracheophyta</taxon>
        <taxon>Spermatophyta</taxon>
        <taxon>Magnoliopsida</taxon>
        <taxon>eudicotyledons</taxon>
        <taxon>Gunneridae</taxon>
        <taxon>Pentapetalae</taxon>
        <taxon>rosids</taxon>
        <taxon>fabids</taxon>
        <taxon>Rosales</taxon>
        <taxon>Rosaceae</taxon>
        <taxon>Amygdaloideae</taxon>
        <taxon>Amygdaleae</taxon>
        <taxon>Prunus</taxon>
    </lineage>
</organism>
<evidence type="ECO:0000256" key="1">
    <source>
        <dbReference type="SAM" id="MobiDB-lite"/>
    </source>
</evidence>
<sequence>MGVDRNNLREQQLLEKLMKNTTGASGLKKQVQLTGQAEGNDRGKRPIIEKENAAATNKVRREEREEMEGAPLPLVHPRLLSGLSEHIQAGVEKCIMLHREKDLVRVAELWRLRDEMGKKDAEVE</sequence>
<evidence type="ECO:0000313" key="2">
    <source>
        <dbReference type="EMBL" id="VVA40073.1"/>
    </source>
</evidence>